<dbReference type="InterPro" id="IPR003382">
    <property type="entry name" value="Flavoprotein"/>
</dbReference>
<accession>A0A6N7KQH8</accession>
<dbReference type="GO" id="GO:0015937">
    <property type="term" value="P:coenzyme A biosynthetic process"/>
    <property type="evidence" value="ECO:0007669"/>
    <property type="project" value="TreeGrafter"/>
</dbReference>
<name>A0A6N7KQH8_9ACTN</name>
<sequence>MADPVTGAAPRTAPPLATRRLLLVGTGSLGVASLPFWLNWLRLEHPDVDTKVVLTRTAERFVSRVTLSPILGKPVLQDAWPQEPETTALHVDLAQWAEGVVVYPASFHFIARLALGLADTPVMLALHCTRSPIVLAPALPPGGAESPAYLRHLNALERRPNIAVLPPQSGYSVTTGRMDASTAAPLPDALAALDRLASG</sequence>
<dbReference type="GO" id="GO:0071513">
    <property type="term" value="C:phosphopantothenoylcysteine decarboxylase complex"/>
    <property type="evidence" value="ECO:0007669"/>
    <property type="project" value="TreeGrafter"/>
</dbReference>
<dbReference type="GO" id="GO:0010181">
    <property type="term" value="F:FMN binding"/>
    <property type="evidence" value="ECO:0007669"/>
    <property type="project" value="TreeGrafter"/>
</dbReference>
<feature type="transmembrane region" description="Helical" evidence="1">
    <location>
        <begin position="21"/>
        <end position="40"/>
    </location>
</feature>
<proteinExistence type="predicted"/>
<dbReference type="InterPro" id="IPR036551">
    <property type="entry name" value="Flavin_trans-like"/>
</dbReference>
<dbReference type="Pfam" id="PF02441">
    <property type="entry name" value="Flavoprotein"/>
    <property type="match status" value="1"/>
</dbReference>
<keyword evidence="1" id="KW-1133">Transmembrane helix</keyword>
<dbReference type="GO" id="GO:0004633">
    <property type="term" value="F:phosphopantothenoylcysteine decarboxylase activity"/>
    <property type="evidence" value="ECO:0007669"/>
    <property type="project" value="TreeGrafter"/>
</dbReference>
<evidence type="ECO:0000313" key="4">
    <source>
        <dbReference type="Proteomes" id="UP000450000"/>
    </source>
</evidence>
<dbReference type="AlphaFoldDB" id="A0A6N7KQH8"/>
<dbReference type="RefSeq" id="WP_153461224.1">
    <property type="nucleotide sequence ID" value="NZ_WBOF01000001.1"/>
</dbReference>
<reference evidence="3 4" key="1">
    <citation type="submission" date="2019-09" db="EMBL/GenBank/DDBJ databases">
        <title>Genome Sequences of Streptomyces kaniharaensis ATCC 21070.</title>
        <authorList>
            <person name="Zhu W."/>
            <person name="De Crecy-Lagard V."/>
            <person name="Richards N.G."/>
        </authorList>
    </citation>
    <scope>NUCLEOTIDE SEQUENCE [LARGE SCALE GENOMIC DNA]</scope>
    <source>
        <strain evidence="3 4">SF-557</strain>
    </source>
</reference>
<protein>
    <submittedName>
        <fullName evidence="3">Flavoprotein</fullName>
    </submittedName>
</protein>
<evidence type="ECO:0000259" key="2">
    <source>
        <dbReference type="Pfam" id="PF02441"/>
    </source>
</evidence>
<comment type="caution">
    <text evidence="3">The sequence shown here is derived from an EMBL/GenBank/DDBJ whole genome shotgun (WGS) entry which is preliminary data.</text>
</comment>
<gene>
    <name evidence="3" type="ORF">F7Q99_12000</name>
</gene>
<organism evidence="3 4">
    <name type="scientific">Streptomyces kaniharaensis</name>
    <dbReference type="NCBI Taxonomy" id="212423"/>
    <lineage>
        <taxon>Bacteria</taxon>
        <taxon>Bacillati</taxon>
        <taxon>Actinomycetota</taxon>
        <taxon>Actinomycetes</taxon>
        <taxon>Kitasatosporales</taxon>
        <taxon>Streptomycetaceae</taxon>
        <taxon>Streptomyces</taxon>
    </lineage>
</organism>
<evidence type="ECO:0000256" key="1">
    <source>
        <dbReference type="SAM" id="Phobius"/>
    </source>
</evidence>
<keyword evidence="1" id="KW-0812">Transmembrane</keyword>
<dbReference type="SUPFAM" id="SSF52507">
    <property type="entry name" value="Homo-oligomeric flavin-containing Cys decarboxylases, HFCD"/>
    <property type="match status" value="1"/>
</dbReference>
<dbReference type="PANTHER" id="PTHR14359">
    <property type="entry name" value="HOMO-OLIGOMERIC FLAVIN CONTAINING CYS DECARBOXYLASE FAMILY"/>
    <property type="match status" value="1"/>
</dbReference>
<dbReference type="OrthoDB" id="4578483at2"/>
<keyword evidence="1" id="KW-0472">Membrane</keyword>
<dbReference type="Proteomes" id="UP000450000">
    <property type="component" value="Unassembled WGS sequence"/>
</dbReference>
<feature type="domain" description="Flavoprotein" evidence="2">
    <location>
        <begin position="20"/>
        <end position="157"/>
    </location>
</feature>
<dbReference type="Gene3D" id="3.40.50.1950">
    <property type="entry name" value="Flavin prenyltransferase-like"/>
    <property type="match status" value="1"/>
</dbReference>
<evidence type="ECO:0000313" key="3">
    <source>
        <dbReference type="EMBL" id="MQS12995.1"/>
    </source>
</evidence>
<dbReference type="PANTHER" id="PTHR14359:SF6">
    <property type="entry name" value="PHOSPHOPANTOTHENOYLCYSTEINE DECARBOXYLASE"/>
    <property type="match status" value="1"/>
</dbReference>
<dbReference type="EMBL" id="WBOF01000001">
    <property type="protein sequence ID" value="MQS12995.1"/>
    <property type="molecule type" value="Genomic_DNA"/>
</dbReference>
<keyword evidence="4" id="KW-1185">Reference proteome</keyword>